<dbReference type="Gene3D" id="3.40.630.30">
    <property type="match status" value="1"/>
</dbReference>
<evidence type="ECO:0000313" key="5">
    <source>
        <dbReference type="Proteomes" id="UP000614200"/>
    </source>
</evidence>
<dbReference type="InterPro" id="IPR045039">
    <property type="entry name" value="NSI-like"/>
</dbReference>
<feature type="domain" description="N-acetyltransferase" evidence="3">
    <location>
        <begin position="6"/>
        <end position="140"/>
    </location>
</feature>
<comment type="caution">
    <text evidence="4">The sequence shown here is derived from an EMBL/GenBank/DDBJ whole genome shotgun (WGS) entry which is preliminary data.</text>
</comment>
<sequence>MITYKTEISEFDWENLVDLYDETNMCIGLGQKRETEKIRRAFQNSYRFVTAWDSGKIIGCARMISDGECYGWIHDMAVLPAYRKQDIGRTIVEKLLEGNEGLLIGLTSSFEAVDFYTKLGFKKHKTAMAKYPGRSDYLFD</sequence>
<dbReference type="Pfam" id="PF13508">
    <property type="entry name" value="Acetyltransf_7"/>
    <property type="match status" value="1"/>
</dbReference>
<keyword evidence="1" id="KW-0808">Transferase</keyword>
<dbReference type="InterPro" id="IPR016181">
    <property type="entry name" value="Acyl_CoA_acyltransferase"/>
</dbReference>
<name>A0ABR9ZPM5_9FIRM</name>
<dbReference type="CDD" id="cd04301">
    <property type="entry name" value="NAT_SF"/>
    <property type="match status" value="1"/>
</dbReference>
<dbReference type="SUPFAM" id="SSF55729">
    <property type="entry name" value="Acyl-CoA N-acyltransferases (Nat)"/>
    <property type="match status" value="1"/>
</dbReference>
<keyword evidence="5" id="KW-1185">Reference proteome</keyword>
<dbReference type="PANTHER" id="PTHR43626:SF4">
    <property type="entry name" value="GCN5-RELATED N-ACETYLTRANSFERASE 2, CHLOROPLASTIC"/>
    <property type="match status" value="1"/>
</dbReference>
<accession>A0ABR9ZPM5</accession>
<evidence type="ECO:0000256" key="1">
    <source>
        <dbReference type="ARBA" id="ARBA00022679"/>
    </source>
</evidence>
<gene>
    <name evidence="4" type="ORF">ISU02_02345</name>
</gene>
<proteinExistence type="predicted"/>
<reference evidence="4 5" key="1">
    <citation type="submission" date="2020-11" db="EMBL/GenBank/DDBJ databases">
        <title>Fusibacter basophilias sp. nov.</title>
        <authorList>
            <person name="Qiu D."/>
        </authorList>
    </citation>
    <scope>NUCLEOTIDE SEQUENCE [LARGE SCALE GENOMIC DNA]</scope>
    <source>
        <strain evidence="4 5">Q10-2</strain>
    </source>
</reference>
<organism evidence="4 5">
    <name type="scientific">Fusibacter ferrireducens</name>
    <dbReference type="NCBI Taxonomy" id="2785058"/>
    <lineage>
        <taxon>Bacteria</taxon>
        <taxon>Bacillati</taxon>
        <taxon>Bacillota</taxon>
        <taxon>Clostridia</taxon>
        <taxon>Eubacteriales</taxon>
        <taxon>Eubacteriales Family XII. Incertae Sedis</taxon>
        <taxon>Fusibacter</taxon>
    </lineage>
</organism>
<dbReference type="RefSeq" id="WP_194700165.1">
    <property type="nucleotide sequence ID" value="NZ_JADKNH010000001.1"/>
</dbReference>
<keyword evidence="2" id="KW-0012">Acyltransferase</keyword>
<evidence type="ECO:0000313" key="4">
    <source>
        <dbReference type="EMBL" id="MBF4691936.1"/>
    </source>
</evidence>
<evidence type="ECO:0000259" key="3">
    <source>
        <dbReference type="PROSITE" id="PS51186"/>
    </source>
</evidence>
<dbReference type="InterPro" id="IPR000182">
    <property type="entry name" value="GNAT_dom"/>
</dbReference>
<dbReference type="PANTHER" id="PTHR43626">
    <property type="entry name" value="ACYL-COA N-ACYLTRANSFERASE"/>
    <property type="match status" value="1"/>
</dbReference>
<dbReference type="Proteomes" id="UP000614200">
    <property type="component" value="Unassembled WGS sequence"/>
</dbReference>
<dbReference type="EMBL" id="JADKNH010000001">
    <property type="protein sequence ID" value="MBF4691936.1"/>
    <property type="molecule type" value="Genomic_DNA"/>
</dbReference>
<evidence type="ECO:0000256" key="2">
    <source>
        <dbReference type="ARBA" id="ARBA00023315"/>
    </source>
</evidence>
<dbReference type="PROSITE" id="PS51186">
    <property type="entry name" value="GNAT"/>
    <property type="match status" value="1"/>
</dbReference>
<protein>
    <submittedName>
        <fullName evidence="4">GNAT family N-acetyltransferase</fullName>
    </submittedName>
</protein>